<dbReference type="EnsemblMetazoa" id="RPRC007412-RA">
    <property type="protein sequence ID" value="RPRC007412-PA"/>
    <property type="gene ID" value="RPRC007412"/>
</dbReference>
<dbReference type="Proteomes" id="UP000015103">
    <property type="component" value="Unassembled WGS sequence"/>
</dbReference>
<dbReference type="GO" id="GO:0006406">
    <property type="term" value="P:mRNA export from nucleus"/>
    <property type="evidence" value="ECO:0007669"/>
    <property type="project" value="TreeGrafter"/>
</dbReference>
<keyword evidence="3" id="KW-0677">Repeat</keyword>
<dbReference type="OMA" id="WHIPMSS"/>
<accession>T1HTP2</accession>
<dbReference type="InterPro" id="IPR036322">
    <property type="entry name" value="WD40_repeat_dom_sf"/>
</dbReference>
<protein>
    <submittedName>
        <fullName evidence="4">WD_REPEATS_REGION domain-containing protein</fullName>
    </submittedName>
</protein>
<dbReference type="PANTHER" id="PTHR44411">
    <property type="entry name" value="THO COMPLEX SUBUNIT 6 HOMOLOG"/>
    <property type="match status" value="1"/>
</dbReference>
<dbReference type="EMBL" id="ACPB03000527">
    <property type="status" value="NOT_ANNOTATED_CDS"/>
    <property type="molecule type" value="Genomic_DNA"/>
</dbReference>
<dbReference type="GO" id="GO:0000347">
    <property type="term" value="C:THO complex"/>
    <property type="evidence" value="ECO:0007669"/>
    <property type="project" value="TreeGrafter"/>
</dbReference>
<dbReference type="Gene3D" id="2.130.10.10">
    <property type="entry name" value="YVTN repeat-like/Quinoprotein amine dehydrogenase"/>
    <property type="match status" value="1"/>
</dbReference>
<dbReference type="SMART" id="SM00320">
    <property type="entry name" value="WD40"/>
    <property type="match status" value="3"/>
</dbReference>
<keyword evidence="2" id="KW-0853">WD repeat</keyword>
<keyword evidence="5" id="KW-1185">Reference proteome</keyword>
<dbReference type="GO" id="GO:0000346">
    <property type="term" value="C:transcription export complex"/>
    <property type="evidence" value="ECO:0007669"/>
    <property type="project" value="TreeGrafter"/>
</dbReference>
<dbReference type="Pfam" id="PF00400">
    <property type="entry name" value="WD40"/>
    <property type="match status" value="1"/>
</dbReference>
<dbReference type="STRING" id="13249.T1HTP2"/>
<organism evidence="4 5">
    <name type="scientific">Rhodnius prolixus</name>
    <name type="common">Triatomid bug</name>
    <dbReference type="NCBI Taxonomy" id="13249"/>
    <lineage>
        <taxon>Eukaryota</taxon>
        <taxon>Metazoa</taxon>
        <taxon>Ecdysozoa</taxon>
        <taxon>Arthropoda</taxon>
        <taxon>Hexapoda</taxon>
        <taxon>Insecta</taxon>
        <taxon>Pterygota</taxon>
        <taxon>Neoptera</taxon>
        <taxon>Paraneoptera</taxon>
        <taxon>Hemiptera</taxon>
        <taxon>Heteroptera</taxon>
        <taxon>Panheteroptera</taxon>
        <taxon>Cimicomorpha</taxon>
        <taxon>Reduviidae</taxon>
        <taxon>Triatominae</taxon>
        <taxon>Rhodnius</taxon>
    </lineage>
</organism>
<dbReference type="SUPFAM" id="SSF50978">
    <property type="entry name" value="WD40 repeat-like"/>
    <property type="match status" value="1"/>
</dbReference>
<dbReference type="InterPro" id="IPR019775">
    <property type="entry name" value="WD40_repeat_CS"/>
</dbReference>
<comment type="similarity">
    <text evidence="1">Belongs to the WD repeat THOC6 family.</text>
</comment>
<dbReference type="PROSITE" id="PS00678">
    <property type="entry name" value="WD_REPEATS_1"/>
    <property type="match status" value="1"/>
</dbReference>
<dbReference type="InterPro" id="IPR001680">
    <property type="entry name" value="WD40_rpt"/>
</dbReference>
<dbReference type="PANTHER" id="PTHR44411:SF1">
    <property type="entry name" value="THO COMPLEX SUBUNIT 6 HOMOLOG"/>
    <property type="match status" value="1"/>
</dbReference>
<sequence>MVDKNFYNCVLSQVFSPCGELLVCGNTYGDIVVFEVSKILGNDDNIDKKPKCKFSSPKKEQICSMASTNKFLISGTVGNIYGWDWDSIKNESPKVSWTISLTVSCDSLQKIDVNSLFVKQDELSPLLYAGCGDNMIYVYSLEDGKSIRSFNGHEDYIHSIFNLDWQMASSSEDGSVKLWDLRQNNMANMIQPFKEHKASRPHLGKWIGDVSITSDWL</sequence>
<dbReference type="eggNOG" id="KOG0649">
    <property type="taxonomic scope" value="Eukaryota"/>
</dbReference>
<dbReference type="FunCoup" id="T1HTP2">
    <property type="interactions" value="889"/>
</dbReference>
<dbReference type="InterPro" id="IPR042626">
    <property type="entry name" value="THOC6"/>
</dbReference>
<dbReference type="AlphaFoldDB" id="T1HTP2"/>
<evidence type="ECO:0000313" key="5">
    <source>
        <dbReference type="Proteomes" id="UP000015103"/>
    </source>
</evidence>
<dbReference type="HOGENOM" id="CLU_060667_0_1_1"/>
<reference evidence="4" key="1">
    <citation type="submission" date="2015-05" db="UniProtKB">
        <authorList>
            <consortium name="EnsemblMetazoa"/>
        </authorList>
    </citation>
    <scope>IDENTIFICATION</scope>
</reference>
<evidence type="ECO:0000256" key="1">
    <source>
        <dbReference type="ARBA" id="ARBA00009728"/>
    </source>
</evidence>
<dbReference type="VEuPathDB" id="VectorBase:RPRC007412"/>
<dbReference type="PROSITE" id="PS50082">
    <property type="entry name" value="WD_REPEATS_2"/>
    <property type="match status" value="1"/>
</dbReference>
<evidence type="ECO:0000256" key="3">
    <source>
        <dbReference type="ARBA" id="ARBA00022737"/>
    </source>
</evidence>
<name>T1HTP2_RHOPR</name>
<proteinExistence type="inferred from homology"/>
<dbReference type="InterPro" id="IPR015943">
    <property type="entry name" value="WD40/YVTN_repeat-like_dom_sf"/>
</dbReference>
<dbReference type="InParanoid" id="T1HTP2"/>
<evidence type="ECO:0000313" key="4">
    <source>
        <dbReference type="EnsemblMetazoa" id="RPRC007412-PA"/>
    </source>
</evidence>
<evidence type="ECO:0000256" key="2">
    <source>
        <dbReference type="ARBA" id="ARBA00022574"/>
    </source>
</evidence>